<name>A0ABU8EWG9_9GAMM</name>
<organism evidence="3 4">
    <name type="scientific">Pseudoalteromonas spongiae</name>
    <dbReference type="NCBI Taxonomy" id="298657"/>
    <lineage>
        <taxon>Bacteria</taxon>
        <taxon>Pseudomonadati</taxon>
        <taxon>Pseudomonadota</taxon>
        <taxon>Gammaproteobacteria</taxon>
        <taxon>Alteromonadales</taxon>
        <taxon>Pseudoalteromonadaceae</taxon>
        <taxon>Pseudoalteromonas</taxon>
    </lineage>
</organism>
<reference evidence="3 4" key="1">
    <citation type="submission" date="2023-12" db="EMBL/GenBank/DDBJ databases">
        <title>Friends and Foes: Symbiotic and Algicidal bacterial influence on Karenia brevis blooms.</title>
        <authorList>
            <person name="Fei C."/>
            <person name="Mohamed A.R."/>
            <person name="Booker A."/>
            <person name="Arshad M."/>
            <person name="Klass S."/>
            <person name="Ahn S."/>
            <person name="Gilbert P.M."/>
            <person name="Heil C.A."/>
            <person name="Martinez J.M."/>
            <person name="Amin S.A."/>
        </authorList>
    </citation>
    <scope>NUCLEOTIDE SEQUENCE [LARGE SCALE GENOMIC DNA]</scope>
    <source>
        <strain evidence="3 4">CE15</strain>
    </source>
</reference>
<sequence length="201" mass="22113">MTFDSMWDTRFSNSEYAYGTQANDFLKQHVSSLKANKVLTLAEGEGRNAVFLAQQGFEVCAVDASIKGLEKAARLADKHKVNIEFIHADLTSFDLGENKWDSIISIFAPFSQTHRRLLHANVVKSLKPNGVFLLEAYTPEQIHLGTGGGNDISTMITTTQLKNELTGLDFALLQSLKRTVIEGAFHTGEAAVIQAIARKSL</sequence>
<evidence type="ECO:0000259" key="2">
    <source>
        <dbReference type="Pfam" id="PF13649"/>
    </source>
</evidence>
<comment type="caution">
    <text evidence="3">The sequence shown here is derived from an EMBL/GenBank/DDBJ whole genome shotgun (WGS) entry which is preliminary data.</text>
</comment>
<dbReference type="SUPFAM" id="SSF53335">
    <property type="entry name" value="S-adenosyl-L-methionine-dependent methyltransferases"/>
    <property type="match status" value="1"/>
</dbReference>
<dbReference type="PANTHER" id="PTHR43861:SF3">
    <property type="entry name" value="PUTATIVE (AFU_ORTHOLOGUE AFUA_2G14390)-RELATED"/>
    <property type="match status" value="1"/>
</dbReference>
<feature type="domain" description="Methyltransferase" evidence="2">
    <location>
        <begin position="38"/>
        <end position="130"/>
    </location>
</feature>
<dbReference type="RefSeq" id="WP_336436308.1">
    <property type="nucleotide sequence ID" value="NZ_JBAWKS010000002.1"/>
</dbReference>
<dbReference type="InterPro" id="IPR029063">
    <property type="entry name" value="SAM-dependent_MTases_sf"/>
</dbReference>
<evidence type="ECO:0000256" key="1">
    <source>
        <dbReference type="ARBA" id="ARBA00022679"/>
    </source>
</evidence>
<keyword evidence="3" id="KW-0489">Methyltransferase</keyword>
<evidence type="ECO:0000313" key="3">
    <source>
        <dbReference type="EMBL" id="MEI4551315.1"/>
    </source>
</evidence>
<accession>A0ABU8EWG9</accession>
<keyword evidence="1" id="KW-0808">Transferase</keyword>
<gene>
    <name evidence="3" type="ORF">WAE96_16695</name>
</gene>
<dbReference type="EMBL" id="JBAWKS010000002">
    <property type="protein sequence ID" value="MEI4551315.1"/>
    <property type="molecule type" value="Genomic_DNA"/>
</dbReference>
<dbReference type="Proteomes" id="UP001382455">
    <property type="component" value="Unassembled WGS sequence"/>
</dbReference>
<keyword evidence="4" id="KW-1185">Reference proteome</keyword>
<dbReference type="PANTHER" id="PTHR43861">
    <property type="entry name" value="TRANS-ACONITATE 2-METHYLTRANSFERASE-RELATED"/>
    <property type="match status" value="1"/>
</dbReference>
<protein>
    <submittedName>
        <fullName evidence="3">Methyltransferase domain-containing protein</fullName>
    </submittedName>
</protein>
<dbReference type="InterPro" id="IPR041698">
    <property type="entry name" value="Methyltransf_25"/>
</dbReference>
<dbReference type="Gene3D" id="3.40.50.150">
    <property type="entry name" value="Vaccinia Virus protein VP39"/>
    <property type="match status" value="1"/>
</dbReference>
<dbReference type="Pfam" id="PF13649">
    <property type="entry name" value="Methyltransf_25"/>
    <property type="match status" value="1"/>
</dbReference>
<proteinExistence type="predicted"/>
<dbReference type="GO" id="GO:0008168">
    <property type="term" value="F:methyltransferase activity"/>
    <property type="evidence" value="ECO:0007669"/>
    <property type="project" value="UniProtKB-KW"/>
</dbReference>
<evidence type="ECO:0000313" key="4">
    <source>
        <dbReference type="Proteomes" id="UP001382455"/>
    </source>
</evidence>
<dbReference type="CDD" id="cd02440">
    <property type="entry name" value="AdoMet_MTases"/>
    <property type="match status" value="1"/>
</dbReference>
<dbReference type="GO" id="GO:0032259">
    <property type="term" value="P:methylation"/>
    <property type="evidence" value="ECO:0007669"/>
    <property type="project" value="UniProtKB-KW"/>
</dbReference>